<evidence type="ECO:0000256" key="6">
    <source>
        <dbReference type="SAM" id="Phobius"/>
    </source>
</evidence>
<dbReference type="InterPro" id="IPR004447">
    <property type="entry name" value="Peptidase_S41A"/>
</dbReference>
<dbReference type="GO" id="GO:0030288">
    <property type="term" value="C:outer membrane-bounded periplasmic space"/>
    <property type="evidence" value="ECO:0007669"/>
    <property type="project" value="TreeGrafter"/>
</dbReference>
<dbReference type="SMART" id="SM00228">
    <property type="entry name" value="PDZ"/>
    <property type="match status" value="1"/>
</dbReference>
<keyword evidence="2 5" id="KW-0645">Protease</keyword>
<dbReference type="GO" id="GO:0008236">
    <property type="term" value="F:serine-type peptidase activity"/>
    <property type="evidence" value="ECO:0007669"/>
    <property type="project" value="UniProtKB-KW"/>
</dbReference>
<dbReference type="CDD" id="cd07560">
    <property type="entry name" value="Peptidase_S41_CPP"/>
    <property type="match status" value="1"/>
</dbReference>
<evidence type="ECO:0000313" key="8">
    <source>
        <dbReference type="EMBL" id="SHJ62792.1"/>
    </source>
</evidence>
<keyword evidence="6" id="KW-1133">Transmembrane helix</keyword>
<sequence>MKNKNTFIKGFIGGIILTLIVTLVLIPILRGQLGEGNSSILSNPEVSGKLNVIETLIDQYYLYDVDTAKEAEGIYAGLTAGLDDPYTVYFTAQEYADLMESVSGSYSGIGVSVNQSEDGTITIIKLFEGSPGLEAGMKPGDIFYAIDGKKVEGSDLSTVVAGIKGEPGTTVDITVIRDGSPIDFTVTRKDIEIPTIEYSMLENSVGYIYIAGFDTVTLPQFEAALNDLKAQGMKALIFDVRDNPGGSLDTVVGMLDLILPKGLIVYTEDKNGKRSEEKSDAERQLTLPISVLVNEHSASASEIFAAAIQDYGLGKVVGQTTYGKGVVQSIFPLEDGSALKLTVANYYTPKGNTIQGIGVKPDYEVAIPEAAYEDGTVDKSEDTQLQKAIEVLK</sequence>
<dbReference type="InterPro" id="IPR036034">
    <property type="entry name" value="PDZ_sf"/>
</dbReference>
<dbReference type="SUPFAM" id="SSF50156">
    <property type="entry name" value="PDZ domain-like"/>
    <property type="match status" value="1"/>
</dbReference>
<reference evidence="8 9" key="1">
    <citation type="submission" date="2016-11" db="EMBL/GenBank/DDBJ databases">
        <authorList>
            <person name="Jaros S."/>
            <person name="Januszkiewicz K."/>
            <person name="Wedrychowicz H."/>
        </authorList>
    </citation>
    <scope>NUCLEOTIDE SEQUENCE [LARGE SCALE GENOMIC DNA]</scope>
    <source>
        <strain evidence="8 9">DSM 15970</strain>
    </source>
</reference>
<dbReference type="GO" id="GO:0007165">
    <property type="term" value="P:signal transduction"/>
    <property type="evidence" value="ECO:0007669"/>
    <property type="project" value="TreeGrafter"/>
</dbReference>
<dbReference type="InterPro" id="IPR029045">
    <property type="entry name" value="ClpP/crotonase-like_dom_sf"/>
</dbReference>
<dbReference type="Pfam" id="PF03572">
    <property type="entry name" value="Peptidase_S41"/>
    <property type="match status" value="1"/>
</dbReference>
<comment type="similarity">
    <text evidence="1 5">Belongs to the peptidase S41A family.</text>
</comment>
<evidence type="ECO:0000259" key="7">
    <source>
        <dbReference type="PROSITE" id="PS50106"/>
    </source>
</evidence>
<name>A0A1M6KVB3_9FIRM</name>
<evidence type="ECO:0000256" key="4">
    <source>
        <dbReference type="ARBA" id="ARBA00022825"/>
    </source>
</evidence>
<evidence type="ECO:0000256" key="2">
    <source>
        <dbReference type="ARBA" id="ARBA00022670"/>
    </source>
</evidence>
<dbReference type="PANTHER" id="PTHR32060:SF30">
    <property type="entry name" value="CARBOXY-TERMINAL PROCESSING PROTEASE CTPA"/>
    <property type="match status" value="1"/>
</dbReference>
<keyword evidence="3 5" id="KW-0378">Hydrolase</keyword>
<dbReference type="CDD" id="cd06782">
    <property type="entry name" value="cpPDZ_CPP-like"/>
    <property type="match status" value="1"/>
</dbReference>
<organism evidence="8 9">
    <name type="scientific">Parasporobacterium paucivorans DSM 15970</name>
    <dbReference type="NCBI Taxonomy" id="1122934"/>
    <lineage>
        <taxon>Bacteria</taxon>
        <taxon>Bacillati</taxon>
        <taxon>Bacillota</taxon>
        <taxon>Clostridia</taxon>
        <taxon>Lachnospirales</taxon>
        <taxon>Lachnospiraceae</taxon>
        <taxon>Parasporobacterium</taxon>
    </lineage>
</organism>
<protein>
    <submittedName>
        <fullName evidence="8">Carboxyl-terminal processing protease</fullName>
    </submittedName>
</protein>
<feature type="domain" description="PDZ" evidence="7">
    <location>
        <begin position="95"/>
        <end position="164"/>
    </location>
</feature>
<keyword evidence="6" id="KW-0812">Transmembrane</keyword>
<keyword evidence="6" id="KW-0472">Membrane</keyword>
<keyword evidence="9" id="KW-1185">Reference proteome</keyword>
<evidence type="ECO:0000313" key="9">
    <source>
        <dbReference type="Proteomes" id="UP000184342"/>
    </source>
</evidence>
<dbReference type="GO" id="GO:0006508">
    <property type="term" value="P:proteolysis"/>
    <property type="evidence" value="ECO:0007669"/>
    <property type="project" value="UniProtKB-KW"/>
</dbReference>
<gene>
    <name evidence="8" type="ORF">SAMN02745691_02273</name>
</gene>
<dbReference type="NCBIfam" id="TIGR00225">
    <property type="entry name" value="prc"/>
    <property type="match status" value="1"/>
</dbReference>
<dbReference type="Proteomes" id="UP000184342">
    <property type="component" value="Unassembled WGS sequence"/>
</dbReference>
<dbReference type="PANTHER" id="PTHR32060">
    <property type="entry name" value="TAIL-SPECIFIC PROTEASE"/>
    <property type="match status" value="1"/>
</dbReference>
<feature type="transmembrane region" description="Helical" evidence="6">
    <location>
        <begin position="7"/>
        <end position="29"/>
    </location>
</feature>
<dbReference type="InterPro" id="IPR001478">
    <property type="entry name" value="PDZ"/>
</dbReference>
<dbReference type="Gene3D" id="3.30.750.44">
    <property type="match status" value="1"/>
</dbReference>
<proteinExistence type="inferred from homology"/>
<keyword evidence="4 5" id="KW-0720">Serine protease</keyword>
<dbReference type="SUPFAM" id="SSF52096">
    <property type="entry name" value="ClpP/crotonase"/>
    <property type="match status" value="1"/>
</dbReference>
<dbReference type="EMBL" id="FQYT01000029">
    <property type="protein sequence ID" value="SHJ62792.1"/>
    <property type="molecule type" value="Genomic_DNA"/>
</dbReference>
<dbReference type="Gene3D" id="2.30.42.10">
    <property type="match status" value="1"/>
</dbReference>
<dbReference type="STRING" id="1122934.SAMN02745691_02273"/>
<dbReference type="RefSeq" id="WP_073994522.1">
    <property type="nucleotide sequence ID" value="NZ_FQYT01000029.1"/>
</dbReference>
<dbReference type="PROSITE" id="PS50106">
    <property type="entry name" value="PDZ"/>
    <property type="match status" value="1"/>
</dbReference>
<dbReference type="InterPro" id="IPR005151">
    <property type="entry name" value="Tail-specific_protease"/>
</dbReference>
<evidence type="ECO:0000256" key="3">
    <source>
        <dbReference type="ARBA" id="ARBA00022801"/>
    </source>
</evidence>
<dbReference type="AlphaFoldDB" id="A0A1M6KVB3"/>
<accession>A0A1M6KVB3</accession>
<dbReference type="Gene3D" id="3.90.226.10">
    <property type="entry name" value="2-enoyl-CoA Hydratase, Chain A, domain 1"/>
    <property type="match status" value="1"/>
</dbReference>
<dbReference type="SMART" id="SM00245">
    <property type="entry name" value="TSPc"/>
    <property type="match status" value="1"/>
</dbReference>
<evidence type="ECO:0000256" key="1">
    <source>
        <dbReference type="ARBA" id="ARBA00009179"/>
    </source>
</evidence>
<evidence type="ECO:0000256" key="5">
    <source>
        <dbReference type="RuleBase" id="RU004404"/>
    </source>
</evidence>
<dbReference type="GO" id="GO:0004175">
    <property type="term" value="F:endopeptidase activity"/>
    <property type="evidence" value="ECO:0007669"/>
    <property type="project" value="TreeGrafter"/>
</dbReference>
<dbReference type="Pfam" id="PF13180">
    <property type="entry name" value="PDZ_2"/>
    <property type="match status" value="1"/>
</dbReference>